<proteinExistence type="predicted"/>
<reference evidence="1 2" key="1">
    <citation type="journal article" date="2018" name="IMA Fungus">
        <title>IMA Genome-F 9: Draft genome sequence of Annulohypoxylon stygium, Aspergillus mulundensis, Berkeleyomyces basicola (syn. Thielaviopsis basicola), Ceratocystis smalleyi, two Cercospora beticola strains, Coleophoma cylindrospora, Fusarium fracticaudum, Phialophora cf. hyalina, and Morchella septimelata.</title>
        <authorList>
            <person name="Wingfield B.D."/>
            <person name="Bills G.F."/>
            <person name="Dong Y."/>
            <person name="Huang W."/>
            <person name="Nel W.J."/>
            <person name="Swalarsk-Parry B.S."/>
            <person name="Vaghefi N."/>
            <person name="Wilken P.M."/>
            <person name="An Z."/>
            <person name="de Beer Z.W."/>
            <person name="De Vos L."/>
            <person name="Chen L."/>
            <person name="Duong T.A."/>
            <person name="Gao Y."/>
            <person name="Hammerbacher A."/>
            <person name="Kikkert J.R."/>
            <person name="Li Y."/>
            <person name="Li H."/>
            <person name="Li K."/>
            <person name="Li Q."/>
            <person name="Liu X."/>
            <person name="Ma X."/>
            <person name="Naidoo K."/>
            <person name="Pethybridge S.J."/>
            <person name="Sun J."/>
            <person name="Steenkamp E.T."/>
            <person name="van der Nest M.A."/>
            <person name="van Wyk S."/>
            <person name="Wingfield M.J."/>
            <person name="Xiong C."/>
            <person name="Yue Q."/>
            <person name="Zhang X."/>
        </authorList>
    </citation>
    <scope>NUCLEOTIDE SEQUENCE [LARGE SCALE GENOMIC DNA]</scope>
    <source>
        <strain evidence="1 2">DSM 5745</strain>
    </source>
</reference>
<keyword evidence="2" id="KW-1185">Reference proteome</keyword>
<evidence type="ECO:0000313" key="2">
    <source>
        <dbReference type="Proteomes" id="UP000256690"/>
    </source>
</evidence>
<comment type="caution">
    <text evidence="1">The sequence shown here is derived from an EMBL/GenBank/DDBJ whole genome shotgun (WGS) entry which is preliminary data.</text>
</comment>
<dbReference type="Gene3D" id="1.50.10.160">
    <property type="match status" value="1"/>
</dbReference>
<dbReference type="Proteomes" id="UP000256690">
    <property type="component" value="Unassembled WGS sequence"/>
</dbReference>
<sequence length="125" mass="13749">MTALLALMKHSQTQDQTNGDINGATAPDLDEGISQPTTFLRKRLQKWDTTAAKAHVGFEILVPAHQPYLAAEGITFGFPDEALLHMLCNRKLGLFSPDLLYSNQPTSLTHSLEALVGKIDFDRIS</sequence>
<gene>
    <name evidence="1" type="ORF">DSM5745_06327</name>
</gene>
<dbReference type="OrthoDB" id="2343925at2759"/>
<dbReference type="EMBL" id="PVWQ01000007">
    <property type="protein sequence ID" value="RDW76335.1"/>
    <property type="molecule type" value="Genomic_DNA"/>
</dbReference>
<accession>A0A3D8RQR9</accession>
<organism evidence="1 2">
    <name type="scientific">Aspergillus mulundensis</name>
    <dbReference type="NCBI Taxonomy" id="1810919"/>
    <lineage>
        <taxon>Eukaryota</taxon>
        <taxon>Fungi</taxon>
        <taxon>Dikarya</taxon>
        <taxon>Ascomycota</taxon>
        <taxon>Pezizomycotina</taxon>
        <taxon>Eurotiomycetes</taxon>
        <taxon>Eurotiomycetidae</taxon>
        <taxon>Eurotiales</taxon>
        <taxon>Aspergillaceae</taxon>
        <taxon>Aspergillus</taxon>
        <taxon>Aspergillus subgen. Nidulantes</taxon>
    </lineage>
</organism>
<protein>
    <submittedName>
        <fullName evidence="1">Uncharacterized protein</fullName>
    </submittedName>
</protein>
<name>A0A3D8RQR9_9EURO</name>
<evidence type="ECO:0000313" key="1">
    <source>
        <dbReference type="EMBL" id="RDW76335.1"/>
    </source>
</evidence>
<dbReference type="RefSeq" id="XP_026602647.1">
    <property type="nucleotide sequence ID" value="XM_026748343.1"/>
</dbReference>
<dbReference type="GeneID" id="38116697"/>
<dbReference type="AlphaFoldDB" id="A0A3D8RQR9"/>